<proteinExistence type="predicted"/>
<dbReference type="NCBIfam" id="NF047644">
    <property type="entry name" value="TsoY_fam"/>
    <property type="match status" value="1"/>
</dbReference>
<feature type="transmembrane region" description="Helical" evidence="1">
    <location>
        <begin position="113"/>
        <end position="138"/>
    </location>
</feature>
<name>A0ABV8QMZ2_9GAMM</name>
<feature type="transmembrane region" description="Helical" evidence="1">
    <location>
        <begin position="365"/>
        <end position="385"/>
    </location>
</feature>
<feature type="transmembrane region" description="Helical" evidence="1">
    <location>
        <begin position="252"/>
        <end position="271"/>
    </location>
</feature>
<protein>
    <submittedName>
        <fullName evidence="2">Uncharacterized protein</fullName>
    </submittedName>
</protein>
<keyword evidence="3" id="KW-1185">Reference proteome</keyword>
<dbReference type="InterPro" id="IPR059133">
    <property type="entry name" value="TsoY-like"/>
</dbReference>
<comment type="caution">
    <text evidence="2">The sequence shown here is derived from an EMBL/GenBank/DDBJ whole genome shotgun (WGS) entry which is preliminary data.</text>
</comment>
<keyword evidence="1" id="KW-1133">Transmembrane helix</keyword>
<gene>
    <name evidence="2" type="ORF">ACFOZ5_18990</name>
</gene>
<reference evidence="3" key="1">
    <citation type="journal article" date="2019" name="Int. J. Syst. Evol. Microbiol.">
        <title>The Global Catalogue of Microorganisms (GCM) 10K type strain sequencing project: providing services to taxonomists for standard genome sequencing and annotation.</title>
        <authorList>
            <consortium name="The Broad Institute Genomics Platform"/>
            <consortium name="The Broad Institute Genome Sequencing Center for Infectious Disease"/>
            <person name="Wu L."/>
            <person name="Ma J."/>
        </authorList>
    </citation>
    <scope>NUCLEOTIDE SEQUENCE [LARGE SCALE GENOMIC DNA]</scope>
    <source>
        <strain evidence="3">CECT 7297</strain>
    </source>
</reference>
<evidence type="ECO:0000313" key="3">
    <source>
        <dbReference type="Proteomes" id="UP001595798"/>
    </source>
</evidence>
<feature type="transmembrane region" description="Helical" evidence="1">
    <location>
        <begin position="12"/>
        <end position="41"/>
    </location>
</feature>
<evidence type="ECO:0000256" key="1">
    <source>
        <dbReference type="SAM" id="Phobius"/>
    </source>
</evidence>
<keyword evidence="1" id="KW-0812">Transmembrane</keyword>
<dbReference type="EMBL" id="JBHSDI010000063">
    <property type="protein sequence ID" value="MFC4261112.1"/>
    <property type="molecule type" value="Genomic_DNA"/>
</dbReference>
<feature type="transmembrane region" description="Helical" evidence="1">
    <location>
        <begin position="185"/>
        <end position="207"/>
    </location>
</feature>
<dbReference type="RefSeq" id="WP_379890324.1">
    <property type="nucleotide sequence ID" value="NZ_JBHSDI010000063.1"/>
</dbReference>
<feature type="transmembrane region" description="Helical" evidence="1">
    <location>
        <begin position="213"/>
        <end position="240"/>
    </location>
</feature>
<keyword evidence="1" id="KW-0472">Membrane</keyword>
<dbReference type="Proteomes" id="UP001595798">
    <property type="component" value="Unassembled WGS sequence"/>
</dbReference>
<feature type="transmembrane region" description="Helical" evidence="1">
    <location>
        <begin position="291"/>
        <end position="312"/>
    </location>
</feature>
<evidence type="ECO:0000313" key="2">
    <source>
        <dbReference type="EMBL" id="MFC4261112.1"/>
    </source>
</evidence>
<feature type="transmembrane region" description="Helical" evidence="1">
    <location>
        <begin position="144"/>
        <end position="164"/>
    </location>
</feature>
<feature type="transmembrane region" description="Helical" evidence="1">
    <location>
        <begin position="61"/>
        <end position="87"/>
    </location>
</feature>
<accession>A0ABV8QMZ2</accession>
<sequence length="404" mass="43931">MFYRLSRGDDASWAPTYFLAALGAGGLAVSFFMWLMFWLPHPGAPVPLFGDALSALVGEGLLIKLAVVGAWVGIAMFSVLHIHLLVWNLRQYARFRSTADYRELRNSNSETQLLAGPLTVAMSINVGFVVGLTFVPGLWSVVEWLFPLALLAFVLVGYWALALLRDFWGRVLVGGGFDCVRNNNLGQLMPAFASAMIAVGLAAPAAMSQNTVTVAFSLVLSSFFMVLAFIIGGIQIVLGFRAMLEQGADPSTAPSLWIVVPILTTLSITLLRQTHGLHGHFESGAGGVEAMTMLIIFLCAQLVFGLLGWVVLSRYGYFSRFVTGPEKSAGAYALVCPGVALTVMLHFFINVGLVGFGVLDRFSTGYWALTIIALGLQGVTIWLVLRLNRLHFGDFERDRTEEPL</sequence>
<organism evidence="2 3">
    <name type="scientific">Marinobacter lacisalsi</name>
    <dbReference type="NCBI Taxonomy" id="475979"/>
    <lineage>
        <taxon>Bacteria</taxon>
        <taxon>Pseudomonadati</taxon>
        <taxon>Pseudomonadota</taxon>
        <taxon>Gammaproteobacteria</taxon>
        <taxon>Pseudomonadales</taxon>
        <taxon>Marinobacteraceae</taxon>
        <taxon>Marinobacter</taxon>
    </lineage>
</organism>
<feature type="transmembrane region" description="Helical" evidence="1">
    <location>
        <begin position="332"/>
        <end position="359"/>
    </location>
</feature>